<feature type="transmembrane region" description="Helical" evidence="1">
    <location>
        <begin position="197"/>
        <end position="220"/>
    </location>
</feature>
<feature type="transmembrane region" description="Helical" evidence="1">
    <location>
        <begin position="146"/>
        <end position="168"/>
    </location>
</feature>
<keyword evidence="1" id="KW-1133">Transmembrane helix</keyword>
<dbReference type="PANTHER" id="PTHR13146">
    <property type="match status" value="1"/>
</dbReference>
<keyword evidence="1" id="KW-0812">Transmembrane</keyword>
<name>A0A0L7LH98_OPEBR</name>
<dbReference type="GO" id="GO:0016020">
    <property type="term" value="C:membrane"/>
    <property type="evidence" value="ECO:0007669"/>
    <property type="project" value="TreeGrafter"/>
</dbReference>
<comment type="caution">
    <text evidence="2">The sequence shown here is derived from an EMBL/GenBank/DDBJ whole genome shotgun (WGS) entry which is preliminary data.</text>
</comment>
<dbReference type="Proteomes" id="UP000037510">
    <property type="component" value="Unassembled WGS sequence"/>
</dbReference>
<organism evidence="2 3">
    <name type="scientific">Operophtera brumata</name>
    <name type="common">Winter moth</name>
    <name type="synonym">Phalaena brumata</name>
    <dbReference type="NCBI Taxonomy" id="104452"/>
    <lineage>
        <taxon>Eukaryota</taxon>
        <taxon>Metazoa</taxon>
        <taxon>Ecdysozoa</taxon>
        <taxon>Arthropoda</taxon>
        <taxon>Hexapoda</taxon>
        <taxon>Insecta</taxon>
        <taxon>Pterygota</taxon>
        <taxon>Neoptera</taxon>
        <taxon>Endopterygota</taxon>
        <taxon>Lepidoptera</taxon>
        <taxon>Glossata</taxon>
        <taxon>Ditrysia</taxon>
        <taxon>Geometroidea</taxon>
        <taxon>Geometridae</taxon>
        <taxon>Larentiinae</taxon>
        <taxon>Operophtera</taxon>
    </lineage>
</organism>
<protein>
    <submittedName>
        <fullName evidence="2">Putative solute carrier family 35 member f6</fullName>
    </submittedName>
</protein>
<evidence type="ECO:0000256" key="1">
    <source>
        <dbReference type="SAM" id="Phobius"/>
    </source>
</evidence>
<reference evidence="2 3" key="1">
    <citation type="journal article" date="2015" name="Genome Biol. Evol.">
        <title>The genome of winter moth (Operophtera brumata) provides a genomic perspective on sexual dimorphism and phenology.</title>
        <authorList>
            <person name="Derks M.F."/>
            <person name="Smit S."/>
            <person name="Salis L."/>
            <person name="Schijlen E."/>
            <person name="Bossers A."/>
            <person name="Mateman C."/>
            <person name="Pijl A.S."/>
            <person name="de Ridder D."/>
            <person name="Groenen M.A."/>
            <person name="Visser M.E."/>
            <person name="Megens H.J."/>
        </authorList>
    </citation>
    <scope>NUCLEOTIDE SEQUENCE [LARGE SCALE GENOMIC DNA]</scope>
    <source>
        <strain evidence="2">WM2013NL</strain>
        <tissue evidence="2">Head and thorax</tissue>
    </source>
</reference>
<dbReference type="PANTHER" id="PTHR13146:SF0">
    <property type="entry name" value="SOLUTE CARRIER FAMILY 35 MEMBER F6"/>
    <property type="match status" value="1"/>
</dbReference>
<evidence type="ECO:0000313" key="3">
    <source>
        <dbReference type="Proteomes" id="UP000037510"/>
    </source>
</evidence>
<keyword evidence="3" id="KW-1185">Reference proteome</keyword>
<accession>A0A0L7LH98</accession>
<feature type="transmembrane region" description="Helical" evidence="1">
    <location>
        <begin position="59"/>
        <end position="77"/>
    </location>
</feature>
<dbReference type="EMBL" id="JTDY01001134">
    <property type="protein sequence ID" value="KOB74780.1"/>
    <property type="molecule type" value="Genomic_DNA"/>
</dbReference>
<evidence type="ECO:0000313" key="2">
    <source>
        <dbReference type="EMBL" id="KOB74780.1"/>
    </source>
</evidence>
<proteinExistence type="predicted"/>
<dbReference type="STRING" id="104452.A0A0L7LH98"/>
<sequence length="265" mass="29056">MAIITDGQAANFYHEIVSRMAWTSYQKMLAIVMVITGSINSLSTKWADKLESKGSDGAAAMFVGEMLCLLTFKIIQLRYRGTDGHALTRGNQKFNPFILMPAAMFDLMFRGSIIVFVAVLSMAFLDRTVIPREWLGISLNIPPLQAVGWEGVFGFSVLSVLLVVFYWIPAPPHFGNNARGTVEDVVDGLVQIGNNPLIMLAILGTIVSIAFFNFAGISAFHWPQLLGFGVLIYGMCEYNGVVPSLRCRRAADGPDDGEDESAIIH</sequence>
<gene>
    <name evidence="2" type="ORF">OBRU01_06392</name>
</gene>
<dbReference type="AlphaFoldDB" id="A0A0L7LH98"/>
<feature type="transmembrane region" description="Helical" evidence="1">
    <location>
        <begin position="97"/>
        <end position="125"/>
    </location>
</feature>
<feature type="transmembrane region" description="Helical" evidence="1">
    <location>
        <begin position="28"/>
        <end position="47"/>
    </location>
</feature>
<keyword evidence="1" id="KW-0472">Membrane</keyword>